<dbReference type="RefSeq" id="WP_167370421.1">
    <property type="nucleotide sequence ID" value="NZ_LT629762.1"/>
</dbReference>
<accession>A0A1H1S2E7</accession>
<dbReference type="Proteomes" id="UP000198481">
    <property type="component" value="Chromosome I"/>
</dbReference>
<dbReference type="STRING" id="1148509.SAMN05216222_1405"/>
<protein>
    <submittedName>
        <fullName evidence="1">Uncharacterized protein</fullName>
    </submittedName>
</protein>
<sequence>MRINLSPQSRDFGIEVVRSGETLTINGEAFDFSPMADGDTLPAAAIDSIWFAGPVEKRDGELELTLFLPLPANFSPEQAFPQPLLSVPDGIVIFPAPLPPEVEETVSKEGV</sequence>
<evidence type="ECO:0000313" key="2">
    <source>
        <dbReference type="Proteomes" id="UP000198481"/>
    </source>
</evidence>
<gene>
    <name evidence="1" type="ORF">SAMN05216222_1405</name>
</gene>
<proteinExistence type="predicted"/>
<dbReference type="EMBL" id="LT629762">
    <property type="protein sequence ID" value="SDS41379.1"/>
    <property type="molecule type" value="Genomic_DNA"/>
</dbReference>
<reference evidence="1 2" key="1">
    <citation type="submission" date="2016-10" db="EMBL/GenBank/DDBJ databases">
        <authorList>
            <person name="de Groot N.N."/>
        </authorList>
    </citation>
    <scope>NUCLEOTIDE SEQUENCE [LARGE SCALE GENOMIC DNA]</scope>
    <source>
        <strain evidence="1 2">LMG 26867</strain>
    </source>
</reference>
<organism evidence="1 2">
    <name type="scientific">Pseudomonas prosekii</name>
    <dbReference type="NCBI Taxonomy" id="1148509"/>
    <lineage>
        <taxon>Bacteria</taxon>
        <taxon>Pseudomonadati</taxon>
        <taxon>Pseudomonadota</taxon>
        <taxon>Gammaproteobacteria</taxon>
        <taxon>Pseudomonadales</taxon>
        <taxon>Pseudomonadaceae</taxon>
        <taxon>Pseudomonas</taxon>
    </lineage>
</organism>
<evidence type="ECO:0000313" key="1">
    <source>
        <dbReference type="EMBL" id="SDS41379.1"/>
    </source>
</evidence>
<dbReference type="AlphaFoldDB" id="A0A1H1S2E7"/>
<name>A0A1H1S2E7_9PSED</name>